<keyword evidence="10" id="KW-0560">Oxidoreductase</keyword>
<evidence type="ECO:0000256" key="6">
    <source>
        <dbReference type="ARBA" id="ARBA00016835"/>
    </source>
</evidence>
<reference evidence="19 20" key="1">
    <citation type="submission" date="2022-05" db="EMBL/GenBank/DDBJ databases">
        <title>Chromosome-level reference genomes for two strains of Caenorhabditis briggsae: an improved platform for comparative genomics.</title>
        <authorList>
            <person name="Stevens L."/>
            <person name="Andersen E.C."/>
        </authorList>
    </citation>
    <scope>NUCLEOTIDE SEQUENCE [LARGE SCALE GENOMIC DNA]</scope>
    <source>
        <strain evidence="19">QX1410_ONT</strain>
        <tissue evidence="19">Whole-organism</tissue>
    </source>
</reference>
<evidence type="ECO:0000256" key="7">
    <source>
        <dbReference type="ARBA" id="ARBA00022723"/>
    </source>
</evidence>
<dbReference type="InterPro" id="IPR003819">
    <property type="entry name" value="TauD/TfdA-like"/>
</dbReference>
<evidence type="ECO:0000256" key="2">
    <source>
        <dbReference type="ARBA" id="ARBA00001961"/>
    </source>
</evidence>
<evidence type="ECO:0000256" key="12">
    <source>
        <dbReference type="ARBA" id="ARBA00030363"/>
    </source>
</evidence>
<evidence type="ECO:0000256" key="4">
    <source>
        <dbReference type="ARBA" id="ARBA00008654"/>
    </source>
</evidence>
<dbReference type="InterPro" id="IPR038492">
    <property type="entry name" value="GBBH-like_N_sf"/>
</dbReference>
<feature type="domain" description="TauD/TfdA-like" evidence="17">
    <location>
        <begin position="152"/>
        <end position="386"/>
    </location>
</feature>
<keyword evidence="11" id="KW-0408">Iron</keyword>
<evidence type="ECO:0000256" key="16">
    <source>
        <dbReference type="ARBA" id="ARBA00049334"/>
    </source>
</evidence>
<dbReference type="PANTHER" id="PTHR10696:SF51">
    <property type="entry name" value="TRIMETHYLLYSINE DIOXYGENASE, MITOCHONDRIAL"/>
    <property type="match status" value="1"/>
</dbReference>
<dbReference type="EMBL" id="CP090892">
    <property type="protein sequence ID" value="ULU04522.1"/>
    <property type="molecule type" value="Genomic_DNA"/>
</dbReference>
<feature type="domain" description="Gamma-butyrobetaine hydroxylase-like N-terminal" evidence="18">
    <location>
        <begin position="23"/>
        <end position="105"/>
    </location>
</feature>
<name>A0AAE9DI78_CAEBR</name>
<evidence type="ECO:0000256" key="15">
    <source>
        <dbReference type="ARBA" id="ARBA00046008"/>
    </source>
</evidence>
<proteinExistence type="inferred from homology"/>
<comment type="catalytic activity">
    <reaction evidence="16">
        <text>N(6),N(6),N(6)-trimethyl-L-lysine + 2-oxoglutarate + O2 = (3S)-3-hydroxy-N(6),N(6),N(6)-trimethyl-L-lysine + succinate + CO2</text>
        <dbReference type="Rhea" id="RHEA:14181"/>
        <dbReference type="ChEBI" id="CHEBI:15379"/>
        <dbReference type="ChEBI" id="CHEBI:16526"/>
        <dbReference type="ChEBI" id="CHEBI:16810"/>
        <dbReference type="ChEBI" id="CHEBI:30031"/>
        <dbReference type="ChEBI" id="CHEBI:58100"/>
        <dbReference type="ChEBI" id="CHEBI:141499"/>
        <dbReference type="EC" id="1.14.11.8"/>
    </reaction>
</comment>
<evidence type="ECO:0000256" key="13">
    <source>
        <dbReference type="ARBA" id="ARBA00031778"/>
    </source>
</evidence>
<dbReference type="Gene3D" id="3.30.2020.30">
    <property type="match status" value="1"/>
</dbReference>
<comment type="pathway">
    <text evidence="3">Amine and polyamine biosynthesis; carnitine biosynthesis.</text>
</comment>
<accession>A0AAE9DI78</accession>
<evidence type="ECO:0000259" key="18">
    <source>
        <dbReference type="Pfam" id="PF06155"/>
    </source>
</evidence>
<dbReference type="CDD" id="cd00250">
    <property type="entry name" value="CAS_like"/>
    <property type="match status" value="1"/>
</dbReference>
<dbReference type="GO" id="GO:0045329">
    <property type="term" value="P:carnitine biosynthetic process"/>
    <property type="evidence" value="ECO:0007669"/>
    <property type="project" value="UniProtKB-KW"/>
</dbReference>
<evidence type="ECO:0000256" key="5">
    <source>
        <dbReference type="ARBA" id="ARBA00012267"/>
    </source>
</evidence>
<dbReference type="PANTHER" id="PTHR10696">
    <property type="entry name" value="GAMMA-BUTYROBETAINE HYDROXYLASE-RELATED"/>
    <property type="match status" value="1"/>
</dbReference>
<keyword evidence="9" id="KW-0223">Dioxygenase</keyword>
<dbReference type="Gene3D" id="3.60.130.10">
    <property type="entry name" value="Clavaminate synthase-like"/>
    <property type="match status" value="1"/>
</dbReference>
<keyword evidence="7" id="KW-0479">Metal-binding</keyword>
<comment type="function">
    <text evidence="15">Converts trimethyllysine (TML) into hydroxytrimethyllysine (HTML).</text>
</comment>
<sequence length="500" mass="56297">MFVQRRLSSSITRVIGWNFKNIRSKNDSLEVTFEEDGKPSKLIMPLAWLRDHCTSKTHYHYPTNQRKSNCTDLMNLSRIEGSDKISMDQNQKSLIIDWIDGHRSVFEIGDVVGKGRKKKGEKMDGVLKLWDSKTLGGVPRIEKSNLSLQSFSENLVKYGVVIIDGIEGTAEATEKLCQSLVPVHDTFFGQFWVFSNSATQDEPAYEDTAYGNEEIGPHTDGTYFNQTPGIQVFHCLTPANVGGDTVVVDSFHCAQILKNKHPEHFETLCNTKIAHHYLEGSPPGSQIQSVSLEKPVIEMDSFGNILQIRFNPYDRAPYSCLSSSESSASGAIKFYEAYQEFSRICHDHLNALTVSLRPGSVIFIDNFRVLHSRTAFQGYRKMCGCYLSRDNFMAKARPFFDGNVKEFLFLRSNFACRCWSSSDVLRALTMCGGDVGPPHVINRRPPGESNSSFPLWGIIMGNRTRPSPRGPTTAHVILSATETLTGEGIEDVQEYRFIWR</sequence>
<dbReference type="GO" id="GO:0005506">
    <property type="term" value="F:iron ion binding"/>
    <property type="evidence" value="ECO:0007669"/>
    <property type="project" value="InterPro"/>
</dbReference>
<dbReference type="Proteomes" id="UP000827892">
    <property type="component" value="Chromosome II"/>
</dbReference>
<dbReference type="FunFam" id="3.30.2020.30:FF:000014">
    <property type="entry name" value="Gamma Butyrobetaine Hydroxylase"/>
    <property type="match status" value="1"/>
</dbReference>
<dbReference type="NCBIfam" id="TIGR02410">
    <property type="entry name" value="carnitine_TMLD"/>
    <property type="match status" value="1"/>
</dbReference>
<dbReference type="GO" id="GO:0050353">
    <property type="term" value="F:trimethyllysine dioxygenase activity"/>
    <property type="evidence" value="ECO:0007669"/>
    <property type="project" value="UniProtKB-EC"/>
</dbReference>
<dbReference type="InterPro" id="IPR010376">
    <property type="entry name" value="GBBH-like_N"/>
</dbReference>
<evidence type="ECO:0000256" key="11">
    <source>
        <dbReference type="ARBA" id="ARBA00023004"/>
    </source>
</evidence>
<dbReference type="EC" id="1.14.11.8" evidence="5"/>
<evidence type="ECO:0000256" key="9">
    <source>
        <dbReference type="ARBA" id="ARBA00022964"/>
    </source>
</evidence>
<dbReference type="Pfam" id="PF02668">
    <property type="entry name" value="TauD"/>
    <property type="match status" value="1"/>
</dbReference>
<evidence type="ECO:0000256" key="8">
    <source>
        <dbReference type="ARBA" id="ARBA00022873"/>
    </source>
</evidence>
<protein>
    <recommendedName>
        <fullName evidence="6">Trimethyllysine dioxygenase, mitochondrial</fullName>
        <ecNumber evidence="5">1.14.11.8</ecNumber>
    </recommendedName>
    <alternativeName>
        <fullName evidence="13">Epsilon-trimethyllysine 2-oxoglutarate dioxygenase</fullName>
    </alternativeName>
    <alternativeName>
        <fullName evidence="12">TML hydroxylase</fullName>
    </alternativeName>
    <alternativeName>
        <fullName evidence="14">TML-alpha-ketoglutarate dioxygenase</fullName>
    </alternativeName>
</protein>
<dbReference type="Pfam" id="PF06155">
    <property type="entry name" value="GBBH-like_N"/>
    <property type="match status" value="1"/>
</dbReference>
<evidence type="ECO:0000313" key="19">
    <source>
        <dbReference type="EMBL" id="ULU04522.1"/>
    </source>
</evidence>
<organism evidence="19 20">
    <name type="scientific">Caenorhabditis briggsae</name>
    <dbReference type="NCBI Taxonomy" id="6238"/>
    <lineage>
        <taxon>Eukaryota</taxon>
        <taxon>Metazoa</taxon>
        <taxon>Ecdysozoa</taxon>
        <taxon>Nematoda</taxon>
        <taxon>Chromadorea</taxon>
        <taxon>Rhabditida</taxon>
        <taxon>Rhabditina</taxon>
        <taxon>Rhabditomorpha</taxon>
        <taxon>Rhabditoidea</taxon>
        <taxon>Rhabditidae</taxon>
        <taxon>Peloderinae</taxon>
        <taxon>Caenorhabditis</taxon>
    </lineage>
</organism>
<evidence type="ECO:0000259" key="17">
    <source>
        <dbReference type="Pfam" id="PF02668"/>
    </source>
</evidence>
<gene>
    <name evidence="19" type="ORF">L3Y34_017354</name>
</gene>
<evidence type="ECO:0000256" key="14">
    <source>
        <dbReference type="ARBA" id="ARBA00032283"/>
    </source>
</evidence>
<evidence type="ECO:0000313" key="20">
    <source>
        <dbReference type="Proteomes" id="UP000827892"/>
    </source>
</evidence>
<dbReference type="SUPFAM" id="SSF51197">
    <property type="entry name" value="Clavaminate synthase-like"/>
    <property type="match status" value="1"/>
</dbReference>
<evidence type="ECO:0000256" key="3">
    <source>
        <dbReference type="ARBA" id="ARBA00005022"/>
    </source>
</evidence>
<evidence type="ECO:0000256" key="1">
    <source>
        <dbReference type="ARBA" id="ARBA00001954"/>
    </source>
</evidence>
<dbReference type="InterPro" id="IPR050411">
    <property type="entry name" value="AlphaKG_dependent_hydroxylases"/>
</dbReference>
<comment type="cofactor">
    <cofactor evidence="1">
        <name>Fe(2+)</name>
        <dbReference type="ChEBI" id="CHEBI:29033"/>
    </cofactor>
</comment>
<comment type="similarity">
    <text evidence="4">Belongs to the gamma-BBH/TMLD family.</text>
</comment>
<dbReference type="InterPro" id="IPR042098">
    <property type="entry name" value="TauD-like_sf"/>
</dbReference>
<evidence type="ECO:0000256" key="10">
    <source>
        <dbReference type="ARBA" id="ARBA00023002"/>
    </source>
</evidence>
<dbReference type="InterPro" id="IPR012776">
    <property type="entry name" value="Trimethyllysine_dOase"/>
</dbReference>
<dbReference type="FunFam" id="3.60.130.10:FF:000047">
    <property type="entry name" value="Gamma Butyrobetaine Hydroxylase"/>
    <property type="match status" value="1"/>
</dbReference>
<comment type="cofactor">
    <cofactor evidence="2">
        <name>L-ascorbate</name>
        <dbReference type="ChEBI" id="CHEBI:38290"/>
    </cofactor>
</comment>
<dbReference type="AlphaFoldDB" id="A0AAE9DI78"/>
<keyword evidence="8" id="KW-0124">Carnitine biosynthesis</keyword>